<reference evidence="1" key="1">
    <citation type="submission" date="2015-05" db="UniProtKB">
        <authorList>
            <consortium name="EnsemblMetazoa"/>
        </authorList>
    </citation>
    <scope>IDENTIFICATION</scope>
</reference>
<keyword evidence="2" id="KW-1185">Reference proteome</keyword>
<name>T1I9T7_RHOPR</name>
<dbReference type="HOGENOM" id="CLU_1087085_0_0_1"/>
<dbReference type="VEuPathDB" id="VectorBase:RPRC013058"/>
<dbReference type="RefSeq" id="XP_073995924.1">
    <property type="nucleotide sequence ID" value="XM_074139823.1"/>
</dbReference>
<evidence type="ECO:0000313" key="1">
    <source>
        <dbReference type="EnsemblMetazoa" id="RPRC013058-PA"/>
    </source>
</evidence>
<dbReference type="AlphaFoldDB" id="T1I9T7"/>
<organism evidence="1 2">
    <name type="scientific">Rhodnius prolixus</name>
    <name type="common">Triatomid bug</name>
    <dbReference type="NCBI Taxonomy" id="13249"/>
    <lineage>
        <taxon>Eukaryota</taxon>
        <taxon>Metazoa</taxon>
        <taxon>Ecdysozoa</taxon>
        <taxon>Arthropoda</taxon>
        <taxon>Hexapoda</taxon>
        <taxon>Insecta</taxon>
        <taxon>Pterygota</taxon>
        <taxon>Neoptera</taxon>
        <taxon>Paraneoptera</taxon>
        <taxon>Hemiptera</taxon>
        <taxon>Heteroptera</taxon>
        <taxon>Panheteroptera</taxon>
        <taxon>Cimicomorpha</taxon>
        <taxon>Reduviidae</taxon>
        <taxon>Triatominae</taxon>
        <taxon>Rhodnius</taxon>
    </lineage>
</organism>
<protein>
    <submittedName>
        <fullName evidence="1">Uncharacterized protein</fullName>
    </submittedName>
</protein>
<dbReference type="GeneID" id="141460137"/>
<dbReference type="Proteomes" id="UP000015103">
    <property type="component" value="Unassembled WGS sequence"/>
</dbReference>
<evidence type="ECO:0000313" key="2">
    <source>
        <dbReference type="Proteomes" id="UP000015103"/>
    </source>
</evidence>
<proteinExistence type="predicted"/>
<accession>T1I9T7</accession>
<sequence length="256" mass="29559">MGTRQSKANSEESLAVENISTYGKYSTNMDNSSTQSLQTKKSNSYVNWLLEIRADESQKTLANRIHLEQPYQEEKFQDPIFTDSQEQYETYSMLEFMQPDETIYSEVGEWDNPEQSLQSTENVKGNYLQEEEYTPPDDHYSETLEEINSLLVQCESRTSHLSQYLPSIASSCSLASKMTDGYENISEQMENDEYLRMEELGLGFVKDGHWVPTDVIVQTIWKKVETSMPKGRVEAKWNRSSKTFPQIRQMEIANSG</sequence>
<dbReference type="InParanoid" id="T1I9T7"/>
<dbReference type="EMBL" id="ACPB03006099">
    <property type="status" value="NOT_ANNOTATED_CDS"/>
    <property type="molecule type" value="Genomic_DNA"/>
</dbReference>
<dbReference type="EnsemblMetazoa" id="RPRC013058-RA">
    <property type="protein sequence ID" value="RPRC013058-PA"/>
    <property type="gene ID" value="RPRC013058"/>
</dbReference>